<organism evidence="1 2">
    <name type="scientific">Portunus trituberculatus</name>
    <name type="common">Swimming crab</name>
    <name type="synonym">Neptunus trituberculatus</name>
    <dbReference type="NCBI Taxonomy" id="210409"/>
    <lineage>
        <taxon>Eukaryota</taxon>
        <taxon>Metazoa</taxon>
        <taxon>Ecdysozoa</taxon>
        <taxon>Arthropoda</taxon>
        <taxon>Crustacea</taxon>
        <taxon>Multicrustacea</taxon>
        <taxon>Malacostraca</taxon>
        <taxon>Eumalacostraca</taxon>
        <taxon>Eucarida</taxon>
        <taxon>Decapoda</taxon>
        <taxon>Pleocyemata</taxon>
        <taxon>Brachyura</taxon>
        <taxon>Eubrachyura</taxon>
        <taxon>Portunoidea</taxon>
        <taxon>Portunidae</taxon>
        <taxon>Portuninae</taxon>
        <taxon>Portunus</taxon>
    </lineage>
</organism>
<reference evidence="1 2" key="1">
    <citation type="submission" date="2019-05" db="EMBL/GenBank/DDBJ databases">
        <title>Another draft genome of Portunus trituberculatus and its Hox gene families provides insights of decapod evolution.</title>
        <authorList>
            <person name="Jeong J.-H."/>
            <person name="Song I."/>
            <person name="Kim S."/>
            <person name="Choi T."/>
            <person name="Kim D."/>
            <person name="Ryu S."/>
            <person name="Kim W."/>
        </authorList>
    </citation>
    <scope>NUCLEOTIDE SEQUENCE [LARGE SCALE GENOMIC DNA]</scope>
    <source>
        <tissue evidence="1">Muscle</tissue>
    </source>
</reference>
<proteinExistence type="predicted"/>
<name>A0A5B7DA60_PORTR</name>
<dbReference type="AlphaFoldDB" id="A0A5B7DA60"/>
<protein>
    <submittedName>
        <fullName evidence="1">Uncharacterized protein</fullName>
    </submittedName>
</protein>
<dbReference type="Proteomes" id="UP000324222">
    <property type="component" value="Unassembled WGS sequence"/>
</dbReference>
<accession>A0A5B7DA60</accession>
<gene>
    <name evidence="1" type="ORF">E2C01_010918</name>
</gene>
<keyword evidence="2" id="KW-1185">Reference proteome</keyword>
<evidence type="ECO:0000313" key="1">
    <source>
        <dbReference type="EMBL" id="MPC18046.1"/>
    </source>
</evidence>
<comment type="caution">
    <text evidence="1">The sequence shown here is derived from an EMBL/GenBank/DDBJ whole genome shotgun (WGS) entry which is preliminary data.</text>
</comment>
<evidence type="ECO:0000313" key="2">
    <source>
        <dbReference type="Proteomes" id="UP000324222"/>
    </source>
</evidence>
<dbReference type="EMBL" id="VSRR010000643">
    <property type="protein sequence ID" value="MPC18046.1"/>
    <property type="molecule type" value="Genomic_DNA"/>
</dbReference>
<sequence length="75" mass="8558">MKFFSRLKFLLACSDGLEKSTPRQKQSCSGSDRISLPPLPVAVYISRALWVLWELWCLYITCHGRPMRAAMPVVT</sequence>